<dbReference type="EMBL" id="KI965472">
    <property type="protein sequence ID" value="EUD66396.1"/>
    <property type="molecule type" value="Genomic_DNA"/>
</dbReference>
<reference evidence="3 4" key="1">
    <citation type="submission" date="2013-02" db="EMBL/GenBank/DDBJ databases">
        <title>The Genome Sequence of Plasmodium inui San Antonio 1.</title>
        <authorList>
            <consortium name="The Broad Institute Genome Sequencing Platform"/>
            <consortium name="The Broad Institute Genome Sequencing Center for Infectious Disease"/>
            <person name="Neafsey D."/>
            <person name="Cheeseman I."/>
            <person name="Volkman S."/>
            <person name="Adams J."/>
            <person name="Walker B."/>
            <person name="Young S.K."/>
            <person name="Zeng Q."/>
            <person name="Gargeya S."/>
            <person name="Fitzgerald M."/>
            <person name="Haas B."/>
            <person name="Abouelleil A."/>
            <person name="Alvarado L."/>
            <person name="Arachchi H.M."/>
            <person name="Berlin A.M."/>
            <person name="Chapman S.B."/>
            <person name="Dewar J."/>
            <person name="Goldberg J."/>
            <person name="Griggs A."/>
            <person name="Gujja S."/>
            <person name="Hansen M."/>
            <person name="Howarth C."/>
            <person name="Imamovic A."/>
            <person name="Larimer J."/>
            <person name="McCowan C."/>
            <person name="Murphy C."/>
            <person name="Neiman D."/>
            <person name="Pearson M."/>
            <person name="Priest M."/>
            <person name="Roberts A."/>
            <person name="Saif S."/>
            <person name="Shea T."/>
            <person name="Sisk P."/>
            <person name="Sykes S."/>
            <person name="Wortman J."/>
            <person name="Nusbaum C."/>
            <person name="Birren B."/>
        </authorList>
    </citation>
    <scope>NUCLEOTIDE SEQUENCE [LARGE SCALE GENOMIC DNA]</scope>
    <source>
        <strain evidence="3 4">San Antonio 1</strain>
    </source>
</reference>
<keyword evidence="4" id="KW-1185">Reference proteome</keyword>
<feature type="compositionally biased region" description="Basic and acidic residues" evidence="1">
    <location>
        <begin position="298"/>
        <end position="312"/>
    </location>
</feature>
<keyword evidence="2" id="KW-1133">Transmembrane helix</keyword>
<feature type="region of interest" description="Disordered" evidence="1">
    <location>
        <begin position="270"/>
        <end position="318"/>
    </location>
</feature>
<name>W7AM36_9APIC</name>
<gene>
    <name evidence="3" type="ORF">C922_03312</name>
</gene>
<evidence type="ECO:0000313" key="3">
    <source>
        <dbReference type="EMBL" id="EUD66396.1"/>
    </source>
</evidence>
<dbReference type="VEuPathDB" id="PlasmoDB:C922_03312"/>
<dbReference type="Proteomes" id="UP000030640">
    <property type="component" value="Unassembled WGS sequence"/>
</dbReference>
<keyword evidence="2" id="KW-0472">Membrane</keyword>
<evidence type="ECO:0000256" key="1">
    <source>
        <dbReference type="SAM" id="MobiDB-lite"/>
    </source>
</evidence>
<dbReference type="AlphaFoldDB" id="W7AM36"/>
<feature type="transmembrane region" description="Helical" evidence="2">
    <location>
        <begin position="327"/>
        <end position="345"/>
    </location>
</feature>
<proteinExistence type="predicted"/>
<sequence length="388" mass="42446">MTISIPAYMGSLWDLITRSEAELSGPGGGARLLDLKVQKKGGEIIGEWHPSESKEKQAAVGYQQHQFATNICGGLEIWGSNLTEDESGNLSDFRSGCSPKATGRAVSGNLLAACSRKGESWKWDTYNRTRQLHYQQTQERQLATCIDLISIIIHAFEMKAYTGTTGSVDVPADACDRVYTLLKLWGGTRVAQQIMQDWFIHNPNLQLGRGAQLNIGGALYVKIAEFLGHEARDYPAKICRSVRGKPAQGTLQQSEHYTLGDYGEETINEGMSEEEKEQKEEGERHSGGSHSQQSSKEMSARDTSQEKTHLDAQEESEELFSSMGGKIIGGLMGAGSMALMALYGMRRVYKRSGRSKCRVGGTKSSGGSHIWDQGGLPGRVAYTGAPRE</sequence>
<dbReference type="RefSeq" id="XP_008817126.1">
    <property type="nucleotide sequence ID" value="XM_008818904.1"/>
</dbReference>
<accession>W7AM36</accession>
<dbReference type="GeneID" id="20038586"/>
<evidence type="ECO:0000256" key="2">
    <source>
        <dbReference type="SAM" id="Phobius"/>
    </source>
</evidence>
<evidence type="ECO:0000313" key="4">
    <source>
        <dbReference type="Proteomes" id="UP000030640"/>
    </source>
</evidence>
<organism evidence="3 4">
    <name type="scientific">Plasmodium inui San Antonio 1</name>
    <dbReference type="NCBI Taxonomy" id="1237626"/>
    <lineage>
        <taxon>Eukaryota</taxon>
        <taxon>Sar</taxon>
        <taxon>Alveolata</taxon>
        <taxon>Apicomplexa</taxon>
        <taxon>Aconoidasida</taxon>
        <taxon>Haemosporida</taxon>
        <taxon>Plasmodiidae</taxon>
        <taxon>Plasmodium</taxon>
        <taxon>Plasmodium (Plasmodium)</taxon>
    </lineage>
</organism>
<keyword evidence="2" id="KW-0812">Transmembrane</keyword>
<feature type="compositionally biased region" description="Basic and acidic residues" evidence="1">
    <location>
        <begin position="276"/>
        <end position="286"/>
    </location>
</feature>
<protein>
    <submittedName>
        <fullName evidence="3">Uncharacterized protein</fullName>
    </submittedName>
</protein>